<keyword evidence="2" id="KW-0812">Transmembrane</keyword>
<organism evidence="3 4">
    <name type="scientific">Stecheria intestinalis</name>
    <dbReference type="NCBI Taxonomy" id="2606630"/>
    <lineage>
        <taxon>Bacteria</taxon>
        <taxon>Bacillati</taxon>
        <taxon>Bacillota</taxon>
        <taxon>Erysipelotrichia</taxon>
        <taxon>Erysipelotrichales</taxon>
        <taxon>Erysipelotrichaceae</taxon>
        <taxon>Stecheria</taxon>
    </lineage>
</organism>
<evidence type="ECO:0000256" key="2">
    <source>
        <dbReference type="SAM" id="Phobius"/>
    </source>
</evidence>
<accession>A0A7X2NQ75</accession>
<keyword evidence="2" id="KW-0472">Membrane</keyword>
<feature type="region of interest" description="Disordered" evidence="1">
    <location>
        <begin position="110"/>
        <end position="135"/>
    </location>
</feature>
<feature type="compositionally biased region" description="Low complexity" evidence="1">
    <location>
        <begin position="111"/>
        <end position="124"/>
    </location>
</feature>
<sequence>MLDALLVDLKTVCEQLLPILGAAALIYLCILLKHAWKLIDTANDTVKGLDPTVKLANESLEKVQAPLDTVVRLSHSVDDVQAKTAAAFANAGEWATQNVDKLKDFVSSKTSAYEAPSEPASEEQQPAKEEETAHE</sequence>
<name>A0A7X2NQ75_9FIRM</name>
<reference evidence="3 4" key="1">
    <citation type="submission" date="2019-08" db="EMBL/GenBank/DDBJ databases">
        <title>In-depth cultivation of the pig gut microbiome towards novel bacterial diversity and tailored functional studies.</title>
        <authorList>
            <person name="Wylensek D."/>
            <person name="Hitch T.C.A."/>
            <person name="Clavel T."/>
        </authorList>
    </citation>
    <scope>NUCLEOTIDE SEQUENCE [LARGE SCALE GENOMIC DNA]</scope>
    <source>
        <strain evidence="3 4">Oil+RF-744-GAM-WT-6</strain>
    </source>
</reference>
<keyword evidence="2" id="KW-1133">Transmembrane helix</keyword>
<dbReference type="AlphaFoldDB" id="A0A7X2NQ75"/>
<proteinExistence type="predicted"/>
<feature type="transmembrane region" description="Helical" evidence="2">
    <location>
        <begin position="15"/>
        <end position="32"/>
    </location>
</feature>
<gene>
    <name evidence="3" type="ORF">FYJ51_00570</name>
</gene>
<feature type="compositionally biased region" description="Basic and acidic residues" evidence="1">
    <location>
        <begin position="125"/>
        <end position="135"/>
    </location>
</feature>
<evidence type="ECO:0000313" key="4">
    <source>
        <dbReference type="Proteomes" id="UP000461880"/>
    </source>
</evidence>
<dbReference type="Proteomes" id="UP000461880">
    <property type="component" value="Unassembled WGS sequence"/>
</dbReference>
<dbReference type="EMBL" id="VUMN01000001">
    <property type="protein sequence ID" value="MSS57405.1"/>
    <property type="molecule type" value="Genomic_DNA"/>
</dbReference>
<dbReference type="RefSeq" id="WP_105303672.1">
    <property type="nucleotide sequence ID" value="NZ_JAQXPC010000027.1"/>
</dbReference>
<protein>
    <submittedName>
        <fullName evidence="3">Uncharacterized protein</fullName>
    </submittedName>
</protein>
<comment type="caution">
    <text evidence="3">The sequence shown here is derived from an EMBL/GenBank/DDBJ whole genome shotgun (WGS) entry which is preliminary data.</text>
</comment>
<evidence type="ECO:0000256" key="1">
    <source>
        <dbReference type="SAM" id="MobiDB-lite"/>
    </source>
</evidence>
<evidence type="ECO:0000313" key="3">
    <source>
        <dbReference type="EMBL" id="MSS57405.1"/>
    </source>
</evidence>
<keyword evidence="4" id="KW-1185">Reference proteome</keyword>